<dbReference type="Pfam" id="PF01297">
    <property type="entry name" value="ZnuA"/>
    <property type="match status" value="1"/>
</dbReference>
<dbReference type="GO" id="GO:0046872">
    <property type="term" value="F:metal ion binding"/>
    <property type="evidence" value="ECO:0007669"/>
    <property type="project" value="InterPro"/>
</dbReference>
<evidence type="ECO:0000256" key="2">
    <source>
        <dbReference type="ARBA" id="ARBA00015915"/>
    </source>
</evidence>
<accession>A0A506UJS0</accession>
<dbReference type="InterPro" id="IPR050492">
    <property type="entry name" value="Bact_metal-bind_prot9"/>
</dbReference>
<evidence type="ECO:0000256" key="1">
    <source>
        <dbReference type="ARBA" id="ARBA00011028"/>
    </source>
</evidence>
<dbReference type="RefSeq" id="WP_141147494.1">
    <property type="nucleotide sequence ID" value="NZ_VHLG01000001.1"/>
</dbReference>
<dbReference type="InterPro" id="IPR006127">
    <property type="entry name" value="ZnuA-like"/>
</dbReference>
<keyword evidence="5" id="KW-0862">Zinc</keyword>
<comment type="caution">
    <text evidence="8">The sequence shown here is derived from an EMBL/GenBank/DDBJ whole genome shotgun (WGS) entry which is preliminary data.</text>
</comment>
<keyword evidence="5" id="KW-0864">Zinc transport</keyword>
<name>A0A506UJS0_9HYPH</name>
<dbReference type="GO" id="GO:0006829">
    <property type="term" value="P:zinc ion transport"/>
    <property type="evidence" value="ECO:0007669"/>
    <property type="project" value="UniProtKB-KW"/>
</dbReference>
<proteinExistence type="inferred from homology"/>
<keyword evidence="4 7" id="KW-0732">Signal</keyword>
<reference evidence="8 9" key="1">
    <citation type="submission" date="2019-06" db="EMBL/GenBank/DDBJ databases">
        <authorList>
            <person name="Li M."/>
        </authorList>
    </citation>
    <scope>NUCLEOTIDE SEQUENCE [LARGE SCALE GENOMIC DNA]</scope>
    <source>
        <strain evidence="8 9">BGMRC2036</strain>
    </source>
</reference>
<dbReference type="SUPFAM" id="SSF53807">
    <property type="entry name" value="Helical backbone' metal receptor"/>
    <property type="match status" value="1"/>
</dbReference>
<gene>
    <name evidence="8" type="ORF">FJU08_03100</name>
</gene>
<feature type="region of interest" description="Disordered" evidence="6">
    <location>
        <begin position="131"/>
        <end position="166"/>
    </location>
</feature>
<keyword evidence="5" id="KW-0406">Ion transport</keyword>
<dbReference type="Gene3D" id="3.40.50.1980">
    <property type="entry name" value="Nitrogenase molybdenum iron protein domain"/>
    <property type="match status" value="2"/>
</dbReference>
<organism evidence="8 9">
    <name type="scientific">Martelella alba</name>
    <dbReference type="NCBI Taxonomy" id="2590451"/>
    <lineage>
        <taxon>Bacteria</taxon>
        <taxon>Pseudomonadati</taxon>
        <taxon>Pseudomonadota</taxon>
        <taxon>Alphaproteobacteria</taxon>
        <taxon>Hyphomicrobiales</taxon>
        <taxon>Aurantimonadaceae</taxon>
        <taxon>Martelella</taxon>
    </lineage>
</organism>
<dbReference type="PANTHER" id="PTHR42953">
    <property type="entry name" value="HIGH-AFFINITY ZINC UPTAKE SYSTEM PROTEIN ZNUA-RELATED"/>
    <property type="match status" value="1"/>
</dbReference>
<dbReference type="AlphaFoldDB" id="A0A506UJS0"/>
<keyword evidence="9" id="KW-1185">Reference proteome</keyword>
<feature type="signal peptide" evidence="7">
    <location>
        <begin position="1"/>
        <end position="22"/>
    </location>
</feature>
<keyword evidence="3" id="KW-0813">Transport</keyword>
<dbReference type="PANTHER" id="PTHR42953:SF3">
    <property type="entry name" value="HIGH-AFFINITY ZINC UPTAKE SYSTEM PROTEIN ZNUA"/>
    <property type="match status" value="1"/>
</dbReference>
<evidence type="ECO:0000256" key="5">
    <source>
        <dbReference type="ARBA" id="ARBA00022906"/>
    </source>
</evidence>
<protein>
    <recommendedName>
        <fullName evidence="2">High-affinity zinc uptake system protein ZnuA</fullName>
    </recommendedName>
</protein>
<dbReference type="Proteomes" id="UP000318801">
    <property type="component" value="Unassembled WGS sequence"/>
</dbReference>
<evidence type="ECO:0000313" key="9">
    <source>
        <dbReference type="Proteomes" id="UP000318801"/>
    </source>
</evidence>
<evidence type="ECO:0000256" key="6">
    <source>
        <dbReference type="SAM" id="MobiDB-lite"/>
    </source>
</evidence>
<evidence type="ECO:0000313" key="8">
    <source>
        <dbReference type="EMBL" id="TPW33555.1"/>
    </source>
</evidence>
<evidence type="ECO:0000256" key="4">
    <source>
        <dbReference type="ARBA" id="ARBA00022729"/>
    </source>
</evidence>
<evidence type="ECO:0000256" key="7">
    <source>
        <dbReference type="SAM" id="SignalP"/>
    </source>
</evidence>
<sequence>MRLSISLALASSMLLGAGSAYADGPIKIVATIKPVYSLLTAVTEGTDAQTTLLVKGSSSPHTYSMTPSDAQALQDANVIFWVGPALEHFLTKPLEALGGNAEIITLEQAPNAALLPTREGGAFEADEHDHHDEADHDHDHDHDEAASEDDHDHLADDLDDDGIDPHMWLDPQNARAFVEDMASTLSAADPANAARYQENATAVDKKLGELGEAVKAQLSAETSKPYIVFHDAYQYFGDRFGVDAAGSVTVNPETPPSALRIREIQDKIKSLGAVCVFSEPQFPPKVIQTVTEGSNAYIGTLDPLGADLKDGPDLYFTLIQNMADGISKCFEAK</sequence>
<feature type="chain" id="PRO_5021259643" description="High-affinity zinc uptake system protein ZnuA" evidence="7">
    <location>
        <begin position="23"/>
        <end position="333"/>
    </location>
</feature>
<evidence type="ECO:0000256" key="3">
    <source>
        <dbReference type="ARBA" id="ARBA00022448"/>
    </source>
</evidence>
<dbReference type="EMBL" id="VHLG01000001">
    <property type="protein sequence ID" value="TPW33555.1"/>
    <property type="molecule type" value="Genomic_DNA"/>
</dbReference>
<dbReference type="OrthoDB" id="7346865at2"/>
<feature type="compositionally biased region" description="Basic and acidic residues" evidence="6">
    <location>
        <begin position="131"/>
        <end position="156"/>
    </location>
</feature>
<comment type="similarity">
    <text evidence="1">Belongs to the bacterial solute-binding protein 9 family.</text>
</comment>